<dbReference type="InterPro" id="IPR041550">
    <property type="entry name" value="FASI_helical"/>
</dbReference>
<dbReference type="Gene3D" id="3.30.70.2490">
    <property type="match status" value="1"/>
</dbReference>
<keyword evidence="7" id="KW-0521">NADP</keyword>
<evidence type="ECO:0000256" key="3">
    <source>
        <dbReference type="ARBA" id="ARBA00022553"/>
    </source>
</evidence>
<comment type="catalytic activity">
    <reaction evidence="10">
        <text>acetyl-CoA + n malonyl-CoA + 2n NADPH + 4n H(+) = a long-chain-acyl-CoA + n CoA + n CO2 + 2n NADP(+).</text>
        <dbReference type="EC" id="2.3.1.86"/>
    </reaction>
</comment>
<dbReference type="PANTHER" id="PTHR10982">
    <property type="entry name" value="MALONYL COA-ACYL CARRIER PROTEIN TRANSACYLASE"/>
    <property type="match status" value="1"/>
</dbReference>
<keyword evidence="5" id="KW-0479">Metal-binding</keyword>
<evidence type="ECO:0000256" key="6">
    <source>
        <dbReference type="ARBA" id="ARBA00022842"/>
    </source>
</evidence>
<dbReference type="InterPro" id="IPR014031">
    <property type="entry name" value="Ketoacyl_synth_C"/>
</dbReference>
<dbReference type="InterPro" id="IPR008278">
    <property type="entry name" value="4-PPantetheinyl_Trfase_dom"/>
</dbReference>
<evidence type="ECO:0000256" key="10">
    <source>
        <dbReference type="ARBA" id="ARBA00048237"/>
    </source>
</evidence>
<dbReference type="Pfam" id="PF01648">
    <property type="entry name" value="ACPS"/>
    <property type="match status" value="1"/>
</dbReference>
<dbReference type="NCBIfam" id="TIGR00556">
    <property type="entry name" value="pantethn_trn"/>
    <property type="match status" value="1"/>
</dbReference>
<dbReference type="InterPro" id="IPR014030">
    <property type="entry name" value="Ketoacyl_synth_N"/>
</dbReference>
<evidence type="ECO:0000256" key="9">
    <source>
        <dbReference type="ARBA" id="ARBA00023268"/>
    </source>
</evidence>
<gene>
    <name evidence="13" type="ORF">ASTO00021_LOCUS5338</name>
</gene>
<feature type="domain" description="Ketosynthase family 3 (KS3)" evidence="12">
    <location>
        <begin position="950"/>
        <end position="1491"/>
    </location>
</feature>
<dbReference type="GO" id="GO:0004316">
    <property type="term" value="F:3-oxoacyl-[acyl-carrier-protein] reductase (NADPH) activity"/>
    <property type="evidence" value="ECO:0007669"/>
    <property type="project" value="UniProtKB-EC"/>
</dbReference>
<comment type="similarity">
    <text evidence="1">Belongs to the thiolase-like superfamily. Fungal fatty acid synthetase subunit alpha family.</text>
</comment>
<dbReference type="GO" id="GO:0008897">
    <property type="term" value="F:holo-[acyl-carrier-protein] synthase activity"/>
    <property type="evidence" value="ECO:0007669"/>
    <property type="project" value="InterPro"/>
</dbReference>
<evidence type="ECO:0000256" key="4">
    <source>
        <dbReference type="ARBA" id="ARBA00022679"/>
    </source>
</evidence>
<dbReference type="Gene3D" id="3.40.47.10">
    <property type="match status" value="2"/>
</dbReference>
<keyword evidence="8" id="KW-0560">Oxidoreductase</keyword>
<dbReference type="Pfam" id="PF00106">
    <property type="entry name" value="adh_short"/>
    <property type="match status" value="1"/>
</dbReference>
<dbReference type="Gene3D" id="3.40.50.720">
    <property type="entry name" value="NAD(P)-binding Rossmann-like Domain"/>
    <property type="match status" value="1"/>
</dbReference>
<dbReference type="GO" id="GO:0004315">
    <property type="term" value="F:3-oxoacyl-[acyl-carrier-protein] synthase activity"/>
    <property type="evidence" value="ECO:0007669"/>
    <property type="project" value="InterPro"/>
</dbReference>
<dbReference type="GO" id="GO:0042759">
    <property type="term" value="P:long-chain fatty acid biosynthetic process"/>
    <property type="evidence" value="ECO:0007669"/>
    <property type="project" value="InterPro"/>
</dbReference>
<proteinExistence type="inferred from homology"/>
<evidence type="ECO:0000256" key="11">
    <source>
        <dbReference type="ARBA" id="ARBA00048508"/>
    </source>
</evidence>
<dbReference type="GO" id="GO:0005835">
    <property type="term" value="C:fatty acid synthase complex"/>
    <property type="evidence" value="ECO:0007669"/>
    <property type="project" value="InterPro"/>
</dbReference>
<dbReference type="PROSITE" id="PS52004">
    <property type="entry name" value="KS3_2"/>
    <property type="match status" value="1"/>
</dbReference>
<dbReference type="Pfam" id="PF02801">
    <property type="entry name" value="Ketoacyl-synt_C"/>
    <property type="match status" value="1"/>
</dbReference>
<dbReference type="InterPro" id="IPR002347">
    <property type="entry name" value="SDR_fam"/>
</dbReference>
<dbReference type="InterPro" id="IPR047224">
    <property type="entry name" value="FAS_alpha_su_C"/>
</dbReference>
<evidence type="ECO:0000256" key="7">
    <source>
        <dbReference type="ARBA" id="ARBA00022857"/>
    </source>
</evidence>
<dbReference type="InterPro" id="IPR004568">
    <property type="entry name" value="Ppantetheine-prot_Trfase_dom"/>
</dbReference>
<organism evidence="13">
    <name type="scientific">Aplanochytrium stocchinoi</name>
    <dbReference type="NCBI Taxonomy" id="215587"/>
    <lineage>
        <taxon>Eukaryota</taxon>
        <taxon>Sar</taxon>
        <taxon>Stramenopiles</taxon>
        <taxon>Bigyra</taxon>
        <taxon>Labyrinthulomycetes</taxon>
        <taxon>Thraustochytrida</taxon>
        <taxon>Thraustochytriidae</taxon>
        <taxon>Aplanochytrium</taxon>
    </lineage>
</organism>
<comment type="catalytic activity">
    <reaction evidence="11">
        <text>a (3R)-hydroxyacyl-[ACP] + NADP(+) = a 3-oxoacyl-[ACP] + NADPH + H(+)</text>
        <dbReference type="Rhea" id="RHEA:17397"/>
        <dbReference type="Rhea" id="RHEA-COMP:9916"/>
        <dbReference type="Rhea" id="RHEA-COMP:9945"/>
        <dbReference type="ChEBI" id="CHEBI:15378"/>
        <dbReference type="ChEBI" id="CHEBI:57783"/>
        <dbReference type="ChEBI" id="CHEBI:58349"/>
        <dbReference type="ChEBI" id="CHEBI:78776"/>
        <dbReference type="ChEBI" id="CHEBI:78827"/>
        <dbReference type="EC" id="1.1.1.100"/>
    </reaction>
</comment>
<dbReference type="GO" id="GO:0004321">
    <property type="term" value="F:fatty-acyl-CoA synthase activity"/>
    <property type="evidence" value="ECO:0007669"/>
    <property type="project" value="UniProtKB-EC"/>
</dbReference>
<keyword evidence="3" id="KW-0597">Phosphoprotein</keyword>
<dbReference type="InterPro" id="IPR018201">
    <property type="entry name" value="Ketoacyl_synth_AS"/>
</dbReference>
<dbReference type="CDD" id="cd08950">
    <property type="entry name" value="KR_fFAS_SDR_c_like"/>
    <property type="match status" value="1"/>
</dbReference>
<accession>A0A7S3PGY4</accession>
<name>A0A7S3PGY4_9STRA</name>
<dbReference type="InterPro" id="IPR040899">
    <property type="entry name" value="Fas_alpha_ACP"/>
</dbReference>
<dbReference type="Pfam" id="PF18314">
    <property type="entry name" value="FAS_I_H"/>
    <property type="match status" value="2"/>
</dbReference>
<keyword evidence="9" id="KW-0511">Multifunctional enzyme</keyword>
<dbReference type="InterPro" id="IPR050830">
    <property type="entry name" value="Fungal_FAS"/>
</dbReference>
<protein>
    <recommendedName>
        <fullName evidence="12">Ketosynthase family 3 (KS3) domain-containing protein</fullName>
    </recommendedName>
</protein>
<dbReference type="CDD" id="cd00828">
    <property type="entry name" value="elong_cond_enzymes"/>
    <property type="match status" value="1"/>
</dbReference>
<dbReference type="InterPro" id="IPR037143">
    <property type="entry name" value="4-PPantetheinyl_Trfase_dom_sf"/>
</dbReference>
<keyword evidence="4" id="KW-0808">Transferase</keyword>
<evidence type="ECO:0000256" key="8">
    <source>
        <dbReference type="ARBA" id="ARBA00023002"/>
    </source>
</evidence>
<dbReference type="InterPro" id="IPR020841">
    <property type="entry name" value="PKS_Beta-ketoAc_synthase_dom"/>
</dbReference>
<dbReference type="InterPro" id="IPR026025">
    <property type="entry name" value="FAS_alpha_yeast"/>
</dbReference>
<dbReference type="PROSITE" id="PS00606">
    <property type="entry name" value="KS3_1"/>
    <property type="match status" value="1"/>
</dbReference>
<dbReference type="Pfam" id="PF00109">
    <property type="entry name" value="ketoacyl-synt"/>
    <property type="match status" value="1"/>
</dbReference>
<keyword evidence="2" id="KW-0596">Phosphopantetheine</keyword>
<dbReference type="Gene3D" id="3.90.470.20">
    <property type="entry name" value="4'-phosphopantetheinyl transferase domain"/>
    <property type="match status" value="1"/>
</dbReference>
<dbReference type="Pfam" id="PF18325">
    <property type="entry name" value="Fas_alpha_ACP"/>
    <property type="match status" value="1"/>
</dbReference>
<evidence type="ECO:0000259" key="12">
    <source>
        <dbReference type="PROSITE" id="PS52004"/>
    </source>
</evidence>
<reference evidence="13" key="1">
    <citation type="submission" date="2021-01" db="EMBL/GenBank/DDBJ databases">
        <authorList>
            <person name="Corre E."/>
            <person name="Pelletier E."/>
            <person name="Niang G."/>
            <person name="Scheremetjew M."/>
            <person name="Finn R."/>
            <person name="Kale V."/>
            <person name="Holt S."/>
            <person name="Cochrane G."/>
            <person name="Meng A."/>
            <person name="Brown T."/>
            <person name="Cohen L."/>
        </authorList>
    </citation>
    <scope>NUCLEOTIDE SEQUENCE</scope>
    <source>
        <strain evidence="13">GSBS06</strain>
    </source>
</reference>
<sequence>MLSSKFPGSFGSSSAKEYLAFNRGLGKGRIDSVLIHSLSMQPKGRFANADEAKKWLDSVCTAYGKWAGVDLSASTSQIPQSGNMVMGSTSQMPSVLMEKFQKWINNQVESCYEFLERDPHMETRKVWENERKLRKEAEASLESLKIELGEEFCDVIQPQHDSNKVRIYDSYWNWVIQDALELHYHTLACVRNATGSKVPVPNGDNSYFRAMSSWITASDEALNSDKPPQAWFRNYLCNRATPDLLTVVKYFAEAMNKAGHPGYAQAITLLAEQVSQWINRPPVHIALFASHQPNTRLDENNNYALKYEEIPRKFKFPISANGTGEEFKCSDAVMYVKEMSRGLYYDLGAVSRVENPSQGVDLTSDNALIHDEEKLDAMSSGLRLPRSETELARDMSKLPKGSKLEVMRKSVKRTNSFDGTEVVDDAVLVSNDYDSIHVTKQVPFIHIKSPSNVDKTVRVVDEPLTSKYLSCMHDIATNGLCFAGQVALITGAGEGSIGFEVVKPLLEGGATVIITVRTNRTDERMQAEYSRFQKVYEEFGSRGSKLVIEPCNGASKQDMESLVKHIYNELNLDLDLIIPFAAVAENGKDISDIDSHAEGAHRVMLTNTIRLLGNVKRAKQDRGIETRPAMVLVPCSPNHGDFGMDGLYAESKLGLEALVNKWSSENWENYLSIGAAVIGWTRSKLMWQNNVVAEGIENLGVRTFSTTETAFNLIGLLHPEMIYLAAEKPIWADLTGNWIAAPDLNKESKKIRQQLYVESKTAKAKSKSTFVAAELGSPSLAVDNSSPLDMYVKGESELARLPLANPQRMCNPFPKLPLDDRLKSLSHLHNMVDLRETVVVVGYGEIGPWGSSRTRWEMESYGEFSLEGAIELAWLVGLIKPHNGPMKNNPRQQYFGWLDASTGEPVADHEIKRRYEETMLKHAGVRLIEPELFEGYDPKRKHVLRQVAIDRNMKPIEVSSYEEAQQYSNEIGKDFVDIYNEDPVDLEGQWFIRLKAGAVISIPRALKFDRLVAGQIPTGWDAKRMGVPEDIANSVDPVTLYALISTVEALISAGLTDPYELYEYVHVSQVGNTSGGGMGGMRSLKRIFLQRKVDVEIPSDTLAESFINTMPAWVNMLLLSSSGPIKTPVGACATAAESVDIGVETILSKKARVVICGGYDDFGETGSTEFAMMGATSNSELEISKGRFPGEASRPMTDTRSGFMESQGAGMQVLMDAELAVDMGLPIYAVVALSNTATDKQGRSVPAPGKGILTTAREVNSNTSKLSGEASNACVGKNNPLLSIHFRSENLKFELEEIDSWESVRKGEIFQDGSGEAAVLNGRLQMVIKMAAKKRAAAYATWGQGFYKDDASIAPLRGALAVWGLTIDDLAVGSFHGTSTKLNDKNESSLVNKQLEHLGRDKGNILLVITQKYLTGHPKGAAAAWMLNGLVQCMNSKRVPGNRNLDNVSPELQKNGYLFYPNRTIEVPKIEATFLKSFGFGQAGAEVILVNPDYLLAVLDDETRANYIEKRNQREESAYRYQQGVFSGKHSMVQVKSFAPYEDEQLEDVYLDPLARASFDASKNTWTFYKYNQNLQNNKPVKEEIKLDKLLVKQSNDQTSAAPILKTSVKARLQVTIQEKAEGLAEKADSRSQGVGVDVEPVLTFADYKNKTTFLARNFTEREQSYCNKANSPAASYAGRWAAKEAVIKALSNSAPGTRSLWQGAEAPLIDIEIVQSSSGAPEIVLHGHAKEVFQALGLNEVKVSISHTAEVAVAQALTL</sequence>
<keyword evidence="6" id="KW-0460">Magnesium</keyword>
<dbReference type="GO" id="GO:0004312">
    <property type="term" value="F:fatty acid synthase activity"/>
    <property type="evidence" value="ECO:0007669"/>
    <property type="project" value="InterPro"/>
</dbReference>
<dbReference type="SUPFAM" id="SSF53901">
    <property type="entry name" value="Thiolase-like"/>
    <property type="match status" value="2"/>
</dbReference>
<dbReference type="PIRSF" id="PIRSF000454">
    <property type="entry name" value="FAS_yeast_alpha"/>
    <property type="match status" value="1"/>
</dbReference>
<evidence type="ECO:0000256" key="1">
    <source>
        <dbReference type="ARBA" id="ARBA00007485"/>
    </source>
</evidence>
<evidence type="ECO:0000313" key="13">
    <source>
        <dbReference type="EMBL" id="CAE0435050.1"/>
    </source>
</evidence>
<dbReference type="SUPFAM" id="SSF56214">
    <property type="entry name" value="4'-phosphopantetheinyl transferase"/>
    <property type="match status" value="1"/>
</dbReference>
<dbReference type="EMBL" id="HBIN01007287">
    <property type="protein sequence ID" value="CAE0435050.1"/>
    <property type="molecule type" value="Transcribed_RNA"/>
</dbReference>
<dbReference type="InterPro" id="IPR016039">
    <property type="entry name" value="Thiolase-like"/>
</dbReference>
<evidence type="ECO:0000256" key="5">
    <source>
        <dbReference type="ARBA" id="ARBA00022723"/>
    </source>
</evidence>
<evidence type="ECO:0000256" key="2">
    <source>
        <dbReference type="ARBA" id="ARBA00022450"/>
    </source>
</evidence>
<dbReference type="SUPFAM" id="SSF51735">
    <property type="entry name" value="NAD(P)-binding Rossmann-fold domains"/>
    <property type="match status" value="1"/>
</dbReference>
<dbReference type="GO" id="GO:0000287">
    <property type="term" value="F:magnesium ion binding"/>
    <property type="evidence" value="ECO:0007669"/>
    <property type="project" value="InterPro"/>
</dbReference>
<dbReference type="InterPro" id="IPR036291">
    <property type="entry name" value="NAD(P)-bd_dom_sf"/>
</dbReference>
<dbReference type="PANTHER" id="PTHR10982:SF21">
    <property type="entry name" value="FATTY ACID SYNTHASE SUBUNIT BETA"/>
    <property type="match status" value="1"/>
</dbReference>